<feature type="domain" description="HTH araC/xylS-type" evidence="4">
    <location>
        <begin position="206"/>
        <end position="304"/>
    </location>
</feature>
<dbReference type="PROSITE" id="PS01124">
    <property type="entry name" value="HTH_ARAC_FAMILY_2"/>
    <property type="match status" value="1"/>
</dbReference>
<dbReference type="SUPFAM" id="SSF46689">
    <property type="entry name" value="Homeodomain-like"/>
    <property type="match status" value="2"/>
</dbReference>
<keyword evidence="1" id="KW-0805">Transcription regulation</keyword>
<organism evidence="5 6">
    <name type="scientific">Dyadobacter psychrotolerans</name>
    <dbReference type="NCBI Taxonomy" id="2541721"/>
    <lineage>
        <taxon>Bacteria</taxon>
        <taxon>Pseudomonadati</taxon>
        <taxon>Bacteroidota</taxon>
        <taxon>Cytophagia</taxon>
        <taxon>Cytophagales</taxon>
        <taxon>Spirosomataceae</taxon>
        <taxon>Dyadobacter</taxon>
    </lineage>
</organism>
<accession>A0A4R5DYH2</accession>
<protein>
    <submittedName>
        <fullName evidence="5">AraC family transcriptional regulator</fullName>
    </submittedName>
</protein>
<evidence type="ECO:0000256" key="3">
    <source>
        <dbReference type="ARBA" id="ARBA00023163"/>
    </source>
</evidence>
<dbReference type="Gene3D" id="1.10.10.60">
    <property type="entry name" value="Homeodomain-like"/>
    <property type="match status" value="2"/>
</dbReference>
<dbReference type="AlphaFoldDB" id="A0A4R5DYH2"/>
<dbReference type="InterPro" id="IPR009057">
    <property type="entry name" value="Homeodomain-like_sf"/>
</dbReference>
<dbReference type="SMART" id="SM00342">
    <property type="entry name" value="HTH_ARAC"/>
    <property type="match status" value="1"/>
</dbReference>
<dbReference type="InterPro" id="IPR018062">
    <property type="entry name" value="HTH_AraC-typ_CS"/>
</dbReference>
<dbReference type="PRINTS" id="PR00032">
    <property type="entry name" value="HTHARAC"/>
</dbReference>
<keyword evidence="6" id="KW-1185">Reference proteome</keyword>
<dbReference type="OrthoDB" id="9779074at2"/>
<dbReference type="PANTHER" id="PTHR46796">
    <property type="entry name" value="HTH-TYPE TRANSCRIPTIONAL ACTIVATOR RHAS-RELATED"/>
    <property type="match status" value="1"/>
</dbReference>
<dbReference type="EMBL" id="SMFL01000002">
    <property type="protein sequence ID" value="TDE17241.1"/>
    <property type="molecule type" value="Genomic_DNA"/>
</dbReference>
<gene>
    <name evidence="5" type="ORF">E0F88_04900</name>
</gene>
<evidence type="ECO:0000313" key="5">
    <source>
        <dbReference type="EMBL" id="TDE17241.1"/>
    </source>
</evidence>
<dbReference type="GO" id="GO:0003700">
    <property type="term" value="F:DNA-binding transcription factor activity"/>
    <property type="evidence" value="ECO:0007669"/>
    <property type="project" value="InterPro"/>
</dbReference>
<evidence type="ECO:0000259" key="4">
    <source>
        <dbReference type="PROSITE" id="PS01124"/>
    </source>
</evidence>
<dbReference type="RefSeq" id="WP_131957005.1">
    <property type="nucleotide sequence ID" value="NZ_SMFL01000002.1"/>
</dbReference>
<dbReference type="InterPro" id="IPR018060">
    <property type="entry name" value="HTH_AraC"/>
</dbReference>
<comment type="caution">
    <text evidence="5">The sequence shown here is derived from an EMBL/GenBank/DDBJ whole genome shotgun (WGS) entry which is preliminary data.</text>
</comment>
<dbReference type="InterPro" id="IPR050204">
    <property type="entry name" value="AraC_XylS_family_regulators"/>
</dbReference>
<name>A0A4R5DYH2_9BACT</name>
<dbReference type="Pfam" id="PF06719">
    <property type="entry name" value="AraC_N"/>
    <property type="match status" value="1"/>
</dbReference>
<evidence type="ECO:0000256" key="2">
    <source>
        <dbReference type="ARBA" id="ARBA00023125"/>
    </source>
</evidence>
<reference evidence="5 6" key="1">
    <citation type="submission" date="2019-03" db="EMBL/GenBank/DDBJ databases">
        <title>Dyadobacter AR-3-6 sp. nov., isolated from arctic soil.</title>
        <authorList>
            <person name="Chaudhary D.K."/>
        </authorList>
    </citation>
    <scope>NUCLEOTIDE SEQUENCE [LARGE SCALE GENOMIC DNA]</scope>
    <source>
        <strain evidence="5 6">AR-3-6</strain>
    </source>
</reference>
<sequence length="313" mass="35635">MPTGHKLNQIALSAEKSLKTLVENRRAFTLQNCELNLFETLEASALVPLTFSDFVVTSMLRGKKVMHLFDQPGFDYMPGETVLVPANVTMKIDFPDATKGNPTQCIALALDQTKIQQIIDRLNEQYPREGKGQYWKLQHNQYHFLNNLELAQSMNKLIQICSGSSLGKDILADLTLQELIVHIIQTQNLQLLTDSNTGHDQDNPLAYVINYIRANISEKIQVEELSEKACMSRTSFYRAFKREFNLSPLDFILKEKIKKAKHLLSESKNSISDVCYQLGFSDLNYFGRQFKKAEGISPSQYRSVSGGHEELHR</sequence>
<keyword evidence="3" id="KW-0804">Transcription</keyword>
<dbReference type="InterPro" id="IPR009594">
    <property type="entry name" value="Tscrpt_reg_HTH_AraC_N"/>
</dbReference>
<dbReference type="GO" id="GO:0043565">
    <property type="term" value="F:sequence-specific DNA binding"/>
    <property type="evidence" value="ECO:0007669"/>
    <property type="project" value="InterPro"/>
</dbReference>
<dbReference type="PROSITE" id="PS00041">
    <property type="entry name" value="HTH_ARAC_FAMILY_1"/>
    <property type="match status" value="1"/>
</dbReference>
<keyword evidence="2" id="KW-0238">DNA-binding</keyword>
<proteinExistence type="predicted"/>
<dbReference type="InterPro" id="IPR020449">
    <property type="entry name" value="Tscrpt_reg_AraC-type_HTH"/>
</dbReference>
<dbReference type="Pfam" id="PF12833">
    <property type="entry name" value="HTH_18"/>
    <property type="match status" value="1"/>
</dbReference>
<evidence type="ECO:0000313" key="6">
    <source>
        <dbReference type="Proteomes" id="UP000294850"/>
    </source>
</evidence>
<evidence type="ECO:0000256" key="1">
    <source>
        <dbReference type="ARBA" id="ARBA00023015"/>
    </source>
</evidence>
<dbReference type="Proteomes" id="UP000294850">
    <property type="component" value="Unassembled WGS sequence"/>
</dbReference>